<feature type="signal peptide" evidence="2">
    <location>
        <begin position="1"/>
        <end position="23"/>
    </location>
</feature>
<dbReference type="PANTHER" id="PTHR21666">
    <property type="entry name" value="PEPTIDASE-RELATED"/>
    <property type="match status" value="1"/>
</dbReference>
<dbReference type="InterPro" id="IPR016047">
    <property type="entry name" value="M23ase_b-sheet_dom"/>
</dbReference>
<feature type="region of interest" description="Disordered" evidence="1">
    <location>
        <begin position="28"/>
        <end position="66"/>
    </location>
</feature>
<reference evidence="5" key="1">
    <citation type="journal article" date="2019" name="Int. J. Syst. Evol. Microbiol.">
        <title>The Global Catalogue of Microorganisms (GCM) 10K type strain sequencing project: providing services to taxonomists for standard genome sequencing and annotation.</title>
        <authorList>
            <consortium name="The Broad Institute Genomics Platform"/>
            <consortium name="The Broad Institute Genome Sequencing Center for Infectious Disease"/>
            <person name="Wu L."/>
            <person name="Ma J."/>
        </authorList>
    </citation>
    <scope>NUCLEOTIDE SEQUENCE [LARGE SCALE GENOMIC DNA]</scope>
    <source>
        <strain evidence="5">JCM 17979</strain>
    </source>
</reference>
<organism evidence="4 5">
    <name type="scientific">Actinomycetospora chlora</name>
    <dbReference type="NCBI Taxonomy" id="663608"/>
    <lineage>
        <taxon>Bacteria</taxon>
        <taxon>Bacillati</taxon>
        <taxon>Actinomycetota</taxon>
        <taxon>Actinomycetes</taxon>
        <taxon>Pseudonocardiales</taxon>
        <taxon>Pseudonocardiaceae</taxon>
        <taxon>Actinomycetospora</taxon>
    </lineage>
</organism>
<feature type="compositionally biased region" description="Polar residues" evidence="1">
    <location>
        <begin position="57"/>
        <end position="66"/>
    </location>
</feature>
<feature type="compositionally biased region" description="Low complexity" evidence="1">
    <location>
        <begin position="32"/>
        <end position="50"/>
    </location>
</feature>
<evidence type="ECO:0000259" key="3">
    <source>
        <dbReference type="Pfam" id="PF01551"/>
    </source>
</evidence>
<dbReference type="CDD" id="cd12797">
    <property type="entry name" value="M23_peptidase"/>
    <property type="match status" value="1"/>
</dbReference>
<name>A0ABP9CD37_9PSEU</name>
<dbReference type="Proteomes" id="UP001500928">
    <property type="component" value="Unassembled WGS sequence"/>
</dbReference>
<accession>A0ABP9CD37</accession>
<proteinExistence type="predicted"/>
<sequence length="433" mass="44349">MGKGRGGRVAAVGVLLAVVTVLAACGGPGGSAPPTSTPSSASASDPSTRGPFGGPSASDTTPGTGSTFTPVTASVLAAPIAVPASDGRVHLAYELQLGNTIGQQATITGVEVLGDGRSLLRLDGDALAPWIKPFGASLGTRALQPGQGGLLWLDVSLAPTDPVPTQLVHRLDVSFAQPNPPLVPATLSEPVAPVTVDRTPPARISPPLAGAGWLDGNSCCQVTAHRAAVSPIDGRLFAPERFAIDYVRLDDQNRQMSGPPTDLASYPFYGADILAVADGPIVGLVDNLPTQPPGADPEGLRLDEYSGSHVVQDIGGGRYALYAHEQPGNPLNLRVGQQMRRGQVIGKLGNTGNTDGPHLHFHLMDGPDPLASNGLPFVFDSYTVDGRVASQESLQQGASGPVPFQVDRAGAGPQNGTMPLVLDVMSYPAAPAP</sequence>
<comment type="caution">
    <text evidence="4">The sequence shown here is derived from an EMBL/GenBank/DDBJ whole genome shotgun (WGS) entry which is preliminary data.</text>
</comment>
<keyword evidence="5" id="KW-1185">Reference proteome</keyword>
<dbReference type="PROSITE" id="PS51257">
    <property type="entry name" value="PROKAR_LIPOPROTEIN"/>
    <property type="match status" value="1"/>
</dbReference>
<dbReference type="EMBL" id="BAABHO010000062">
    <property type="protein sequence ID" value="GAA4808633.1"/>
    <property type="molecule type" value="Genomic_DNA"/>
</dbReference>
<dbReference type="PANTHER" id="PTHR21666:SF270">
    <property type="entry name" value="MUREIN HYDROLASE ACTIVATOR ENVC"/>
    <property type="match status" value="1"/>
</dbReference>
<feature type="domain" description="M23ase beta-sheet core" evidence="3">
    <location>
        <begin position="270"/>
        <end position="366"/>
    </location>
</feature>
<dbReference type="Gene3D" id="2.70.70.10">
    <property type="entry name" value="Glucose Permease (Domain IIA)"/>
    <property type="match status" value="1"/>
</dbReference>
<feature type="chain" id="PRO_5045707699" evidence="2">
    <location>
        <begin position="24"/>
        <end position="433"/>
    </location>
</feature>
<keyword evidence="2" id="KW-0732">Signal</keyword>
<protein>
    <submittedName>
        <fullName evidence="4">M23 family metallopeptidase</fullName>
    </submittedName>
</protein>
<gene>
    <name evidence="4" type="ORF">GCM10023200_53010</name>
</gene>
<evidence type="ECO:0000313" key="4">
    <source>
        <dbReference type="EMBL" id="GAA4808633.1"/>
    </source>
</evidence>
<dbReference type="InterPro" id="IPR050570">
    <property type="entry name" value="Cell_wall_metabolism_enzyme"/>
</dbReference>
<evidence type="ECO:0000256" key="2">
    <source>
        <dbReference type="SAM" id="SignalP"/>
    </source>
</evidence>
<evidence type="ECO:0000256" key="1">
    <source>
        <dbReference type="SAM" id="MobiDB-lite"/>
    </source>
</evidence>
<dbReference type="SUPFAM" id="SSF51261">
    <property type="entry name" value="Duplicated hybrid motif"/>
    <property type="match status" value="1"/>
</dbReference>
<dbReference type="InterPro" id="IPR011055">
    <property type="entry name" value="Dup_hybrid_motif"/>
</dbReference>
<evidence type="ECO:0000313" key="5">
    <source>
        <dbReference type="Proteomes" id="UP001500928"/>
    </source>
</evidence>
<dbReference type="Pfam" id="PF01551">
    <property type="entry name" value="Peptidase_M23"/>
    <property type="match status" value="1"/>
</dbReference>